<dbReference type="AlphaFoldDB" id="A0AAN5C5S0"/>
<dbReference type="EMBL" id="BTRK01000001">
    <property type="protein sequence ID" value="GMR31640.1"/>
    <property type="molecule type" value="Genomic_DNA"/>
</dbReference>
<feature type="non-terminal residue" evidence="1">
    <location>
        <position position="72"/>
    </location>
</feature>
<accession>A0AAN5C5S0</accession>
<feature type="non-terminal residue" evidence="1">
    <location>
        <position position="1"/>
    </location>
</feature>
<protein>
    <submittedName>
        <fullName evidence="1">Uncharacterized protein</fullName>
    </submittedName>
</protein>
<reference evidence="2" key="1">
    <citation type="submission" date="2022-10" db="EMBL/GenBank/DDBJ databases">
        <title>Genome assembly of Pristionchus species.</title>
        <authorList>
            <person name="Yoshida K."/>
            <person name="Sommer R.J."/>
        </authorList>
    </citation>
    <scope>NUCLEOTIDE SEQUENCE [LARGE SCALE GENOMIC DNA]</scope>
    <source>
        <strain evidence="2">RS5460</strain>
    </source>
</reference>
<dbReference type="Proteomes" id="UP001328107">
    <property type="component" value="Unassembled WGS sequence"/>
</dbReference>
<organism evidence="1 2">
    <name type="scientific">Pristionchus mayeri</name>
    <dbReference type="NCBI Taxonomy" id="1317129"/>
    <lineage>
        <taxon>Eukaryota</taxon>
        <taxon>Metazoa</taxon>
        <taxon>Ecdysozoa</taxon>
        <taxon>Nematoda</taxon>
        <taxon>Chromadorea</taxon>
        <taxon>Rhabditida</taxon>
        <taxon>Rhabditina</taxon>
        <taxon>Diplogasteromorpha</taxon>
        <taxon>Diplogasteroidea</taxon>
        <taxon>Neodiplogasteridae</taxon>
        <taxon>Pristionchus</taxon>
    </lineage>
</organism>
<comment type="caution">
    <text evidence="1">The sequence shown here is derived from an EMBL/GenBank/DDBJ whole genome shotgun (WGS) entry which is preliminary data.</text>
</comment>
<proteinExistence type="predicted"/>
<sequence>TKDPKFCAEISTHENLKMMLEIPNWPINRKYDVEHVSTLKHLSPNFDYRVLWSLVSSFGSIALQLSTGDGSM</sequence>
<name>A0AAN5C5S0_9BILA</name>
<keyword evidence="2" id="KW-1185">Reference proteome</keyword>
<evidence type="ECO:0000313" key="2">
    <source>
        <dbReference type="Proteomes" id="UP001328107"/>
    </source>
</evidence>
<gene>
    <name evidence="1" type="ORF">PMAYCL1PPCAC_01835</name>
</gene>
<evidence type="ECO:0000313" key="1">
    <source>
        <dbReference type="EMBL" id="GMR31640.1"/>
    </source>
</evidence>